<evidence type="ECO:0000313" key="2">
    <source>
        <dbReference type="EMBL" id="MBA0680074.1"/>
    </source>
</evidence>
<dbReference type="Proteomes" id="UP000593577">
    <property type="component" value="Unassembled WGS sequence"/>
</dbReference>
<dbReference type="AlphaFoldDB" id="A0A7J8WZI5"/>
<keyword evidence="1" id="KW-0732">Signal</keyword>
<feature type="chain" id="PRO_5029749805" evidence="1">
    <location>
        <begin position="20"/>
        <end position="50"/>
    </location>
</feature>
<dbReference type="EMBL" id="JABFAA010000004">
    <property type="protein sequence ID" value="MBA0680074.1"/>
    <property type="molecule type" value="Genomic_DNA"/>
</dbReference>
<keyword evidence="3" id="KW-1185">Reference proteome</keyword>
<evidence type="ECO:0000256" key="1">
    <source>
        <dbReference type="SAM" id="SignalP"/>
    </source>
</evidence>
<sequence length="50" mass="5943">MRLLGKPMSFLRLLGFVVSSILVDPEIGPHMQWLMMDYYKVRTTFGWRKP</sequence>
<accession>A0A7J8WZI5</accession>
<name>A0A7J8WZI5_GOSAI</name>
<proteinExistence type="predicted"/>
<feature type="signal peptide" evidence="1">
    <location>
        <begin position="1"/>
        <end position="19"/>
    </location>
</feature>
<gene>
    <name evidence="2" type="ORF">Goari_011800</name>
</gene>
<reference evidence="2 3" key="1">
    <citation type="journal article" date="2019" name="Genome Biol. Evol.">
        <title>Insights into the evolution of the New World diploid cottons (Gossypium, subgenus Houzingenia) based on genome sequencing.</title>
        <authorList>
            <person name="Grover C.E."/>
            <person name="Arick M.A. 2nd"/>
            <person name="Thrash A."/>
            <person name="Conover J.L."/>
            <person name="Sanders W.S."/>
            <person name="Peterson D.G."/>
            <person name="Frelichowski J.E."/>
            <person name="Scheffler J.A."/>
            <person name="Scheffler B.E."/>
            <person name="Wendel J.F."/>
        </authorList>
    </citation>
    <scope>NUCLEOTIDE SEQUENCE [LARGE SCALE GENOMIC DNA]</scope>
    <source>
        <strain evidence="2">185</strain>
        <tissue evidence="2">Leaf</tissue>
    </source>
</reference>
<protein>
    <submittedName>
        <fullName evidence="2">Uncharacterized protein</fullName>
    </submittedName>
</protein>
<evidence type="ECO:0000313" key="3">
    <source>
        <dbReference type="Proteomes" id="UP000593577"/>
    </source>
</evidence>
<organism evidence="2 3">
    <name type="scientific">Gossypium aridum</name>
    <name type="common">American cotton</name>
    <name type="synonym">Erioxylum aridum</name>
    <dbReference type="NCBI Taxonomy" id="34290"/>
    <lineage>
        <taxon>Eukaryota</taxon>
        <taxon>Viridiplantae</taxon>
        <taxon>Streptophyta</taxon>
        <taxon>Embryophyta</taxon>
        <taxon>Tracheophyta</taxon>
        <taxon>Spermatophyta</taxon>
        <taxon>Magnoliopsida</taxon>
        <taxon>eudicotyledons</taxon>
        <taxon>Gunneridae</taxon>
        <taxon>Pentapetalae</taxon>
        <taxon>rosids</taxon>
        <taxon>malvids</taxon>
        <taxon>Malvales</taxon>
        <taxon>Malvaceae</taxon>
        <taxon>Malvoideae</taxon>
        <taxon>Gossypium</taxon>
    </lineage>
</organism>
<comment type="caution">
    <text evidence="2">The sequence shown here is derived from an EMBL/GenBank/DDBJ whole genome shotgun (WGS) entry which is preliminary data.</text>
</comment>